<evidence type="ECO:0000313" key="1">
    <source>
        <dbReference type="EMBL" id="EEH65214.1"/>
    </source>
</evidence>
<reference evidence="1 2" key="1">
    <citation type="submission" date="2009-01" db="EMBL/GenBank/DDBJ databases">
        <authorList>
            <person name="Qin X."/>
            <person name="Bachman B."/>
            <person name="Battles P."/>
            <person name="Bell A."/>
            <person name="Bess C."/>
            <person name="Bickham C."/>
            <person name="Chaboub L."/>
            <person name="Chen D."/>
            <person name="Coyle M."/>
            <person name="Deiros D.R."/>
            <person name="Dinh H."/>
            <person name="Forbes L."/>
            <person name="Fowler G."/>
            <person name="Francisco L."/>
            <person name="Fu Q."/>
            <person name="Gubbala S."/>
            <person name="Hale W."/>
            <person name="Han Y."/>
            <person name="Hemphill L."/>
            <person name="Highlander S.K."/>
            <person name="Hirani K."/>
            <person name="Hogues M."/>
            <person name="Jackson L."/>
            <person name="Jakkamsetti A."/>
            <person name="Javaid M."/>
            <person name="Jiang H."/>
            <person name="Korchina V."/>
            <person name="Kovar C."/>
            <person name="Lara F."/>
            <person name="Lee S."/>
            <person name="Mata R."/>
            <person name="Mathew T."/>
            <person name="Moen C."/>
            <person name="Morales K."/>
            <person name="Munidasa M."/>
            <person name="Nazareth L."/>
            <person name="Ngo R."/>
            <person name="Nguyen L."/>
            <person name="Okwuonu G."/>
            <person name="Ongeri F."/>
            <person name="Patil S."/>
            <person name="Petrosino J."/>
            <person name="Pham C."/>
            <person name="Pham P."/>
            <person name="Pu L.-L."/>
            <person name="Puazo M."/>
            <person name="Raj R."/>
            <person name="Reid J."/>
            <person name="Rouhana J."/>
            <person name="Saada N."/>
            <person name="Shang Y."/>
            <person name="Simmons D."/>
            <person name="Thornton R."/>
            <person name="Warren J."/>
            <person name="Weissenberger G."/>
            <person name="Zhang J."/>
            <person name="Zhang L."/>
            <person name="Zhou C."/>
            <person name="Zhu D."/>
            <person name="Muzny D."/>
            <person name="Worley K."/>
            <person name="Gibbs R."/>
        </authorList>
    </citation>
    <scope>NUCLEOTIDE SEQUENCE [LARGE SCALE GENOMIC DNA]</scope>
    <source>
        <strain evidence="1 2">DSM 15434</strain>
    </source>
</reference>
<organism evidence="1 2">
    <name type="scientific">Actinomyces urogenitalis DSM 15434</name>
    <dbReference type="NCBI Taxonomy" id="525246"/>
    <lineage>
        <taxon>Bacteria</taxon>
        <taxon>Bacillati</taxon>
        <taxon>Actinomycetota</taxon>
        <taxon>Actinomycetes</taxon>
        <taxon>Actinomycetales</taxon>
        <taxon>Actinomycetaceae</taxon>
        <taxon>Actinomyces</taxon>
    </lineage>
</organism>
<protein>
    <submittedName>
        <fullName evidence="1">Uncharacterized protein</fullName>
    </submittedName>
</protein>
<dbReference type="AlphaFoldDB" id="C0W7T2"/>
<proteinExistence type="predicted"/>
<keyword evidence="2" id="KW-1185">Reference proteome</keyword>
<gene>
    <name evidence="1" type="ORF">HMPREF0058_1926</name>
</gene>
<evidence type="ECO:0000313" key="2">
    <source>
        <dbReference type="Proteomes" id="UP000004778"/>
    </source>
</evidence>
<name>C0W7T2_9ACTO</name>
<dbReference type="EMBL" id="ACFH01000165">
    <property type="protein sequence ID" value="EEH65214.1"/>
    <property type="molecule type" value="Genomic_DNA"/>
</dbReference>
<comment type="caution">
    <text evidence="1">The sequence shown here is derived from an EMBL/GenBank/DDBJ whole genome shotgun (WGS) entry which is preliminary data.</text>
</comment>
<feature type="non-terminal residue" evidence="1">
    <location>
        <position position="1"/>
    </location>
</feature>
<dbReference type="HOGENOM" id="CLU_3128496_0_0_11"/>
<accession>C0W7T2</accession>
<dbReference type="Proteomes" id="UP000004778">
    <property type="component" value="Unassembled WGS sequence"/>
</dbReference>
<sequence>RPGSYEDPGLRRTWARWARASVVGFGVASVKALNSRFGCGGDGDRLSRA</sequence>